<dbReference type="EMBL" id="VJXY01000006">
    <property type="protein sequence ID" value="MBD6615715.1"/>
    <property type="molecule type" value="Genomic_DNA"/>
</dbReference>
<dbReference type="AlphaFoldDB" id="A0AA40SVK4"/>
<organism evidence="1 2">
    <name type="scientific">Komarekiella delphini-convector SJRDD-AB1</name>
    <dbReference type="NCBI Taxonomy" id="2593771"/>
    <lineage>
        <taxon>Bacteria</taxon>
        <taxon>Bacillati</taxon>
        <taxon>Cyanobacteriota</taxon>
        <taxon>Cyanophyceae</taxon>
        <taxon>Nostocales</taxon>
        <taxon>Nostocaceae</taxon>
        <taxon>Komarekiella</taxon>
        <taxon>Komarekiella delphini-convector</taxon>
    </lineage>
</organism>
<evidence type="ECO:0000313" key="2">
    <source>
        <dbReference type="Proteomes" id="UP001165986"/>
    </source>
</evidence>
<name>A0AA40SVK4_9NOST</name>
<sequence>MITPKVFADFQNADAEKRLRLNCIGTIEDLANQSIELQDGQLLTLYSEDLEVDGVVQFSEEEKLWVAAIDWERIRQVEDLVVQAQV</sequence>
<keyword evidence="2" id="KW-1185">Reference proteome</keyword>
<reference evidence="1" key="1">
    <citation type="submission" date="2019-07" db="EMBL/GenBank/DDBJ databases">
        <title>Toxilogical consequences of a new and cryptic species of cyanobacteria (Komarekiella delphini-convector) recovered from the epidermis of a bottlenose dolphin and 1500 ft. in the air.</title>
        <authorList>
            <person name="Brown A.O."/>
            <person name="Dvorak P."/>
            <person name="Villanueva C.D."/>
            <person name="Foss A.J."/>
            <person name="Garvey A.D."/>
            <person name="Gibson Q.A."/>
            <person name="Johansen J.R."/>
            <person name="Casamatta D.A."/>
        </authorList>
    </citation>
    <scope>NUCLEOTIDE SEQUENCE</scope>
    <source>
        <strain evidence="1">SJRDD-AB1</strain>
    </source>
</reference>
<dbReference type="Proteomes" id="UP001165986">
    <property type="component" value="Unassembled WGS sequence"/>
</dbReference>
<comment type="caution">
    <text evidence="1">The sequence shown here is derived from an EMBL/GenBank/DDBJ whole genome shotgun (WGS) entry which is preliminary data.</text>
</comment>
<accession>A0AA40SVK4</accession>
<gene>
    <name evidence="1" type="ORF">FNW02_07680</name>
</gene>
<protein>
    <submittedName>
        <fullName evidence="1">Uncharacterized protein</fullName>
    </submittedName>
</protein>
<evidence type="ECO:0000313" key="1">
    <source>
        <dbReference type="EMBL" id="MBD6615715.1"/>
    </source>
</evidence>
<proteinExistence type="predicted"/>